<accession>F0VCD5</accession>
<dbReference type="EMBL" id="FR823385">
    <property type="protein sequence ID" value="CBZ50759.1"/>
    <property type="molecule type" value="Genomic_DNA"/>
</dbReference>
<evidence type="ECO:0000313" key="4">
    <source>
        <dbReference type="Proteomes" id="UP000007494"/>
    </source>
</evidence>
<dbReference type="InParanoid" id="F0VCD5"/>
<dbReference type="OrthoDB" id="329401at2759"/>
<gene>
    <name evidence="3" type="ORF">BN1204_038340</name>
    <name evidence="2" type="ORF">NCLIV_038340</name>
</gene>
<sequence length="731" mass="79662">MWESSSPAKGIPYQDFSVRWDGYVMAPTTGRFEFVTHADCGVRVFLDGSPIIVDRMPTPSEGSAFSDSPIRILEPTEDTGLRKTYSARQVKCCINRQTNLVNTTYPTDTQAKVSLGWRSSSTPEQIIQDKYLFKGTSSPALRISGLPGETFDVNTTACFRSLLENGVLAFTDSTEYVVADVPSKYEGSQLIRARTNPNTSKLRLEISADAYIYVALPHGGVRPVQNSAQHLQPLRFEDSGDSLSVYLVERDAVNTWSSGSCQSLASTTDCRRKRVNKSLLTYTGGEFSPALLGFLFQLSQVVSLTGSDLFSSCTSSSYASGRLSKSGARKSMVRESVPSCLQLTSSGNGIGQFIIVYFTKPVGLAAFQFKPLDDPASWPTEISLEFPGRFMNLRDNFAESDPAISGSRDIQRIAVQPGDHTYQLSPHVTTAVKATITGWCATGMMSGITYSATTAQLCGIPSSLSQLGDLLLLLALPVSRLVKQSISIAFGGGAAGFVPTGYSLDDGSPKTAHGSFFYGWDHETVPVNPKLCRHESSMAGGVTFPEPKCSEMDKCNSLVDCNYPNSWSIDMPSYGSYRVTVEVGSPCGDAHANDLFINGVPFIVNEILHAGQYSTVSVSCRKTKQRYNIVGDSFRQLVRSLSPLLPLSPSRLTLGLRCNLLKSRRWKTHHCRLLFESGASIVMVSALRHGNLGDAYNAQASACNKTSPPRPKHLRHFCVRMPGYFQKSTAV</sequence>
<keyword evidence="4" id="KW-1185">Reference proteome</keyword>
<dbReference type="SUPFAM" id="SSF56988">
    <property type="entry name" value="Anthrax protective antigen"/>
    <property type="match status" value="1"/>
</dbReference>
<dbReference type="GeneID" id="13441793"/>
<dbReference type="InterPro" id="IPR011658">
    <property type="entry name" value="PA14_dom"/>
</dbReference>
<dbReference type="Pfam" id="PF07691">
    <property type="entry name" value="PA14"/>
    <property type="match status" value="1"/>
</dbReference>
<reference evidence="2" key="1">
    <citation type="submission" date="2011-02" db="EMBL/GenBank/DDBJ databases">
        <authorList>
            <person name="Aslett M."/>
        </authorList>
    </citation>
    <scope>NUCLEOTIDE SEQUENCE</scope>
    <source>
        <strain evidence="2">Liverpool</strain>
    </source>
</reference>
<dbReference type="AlphaFoldDB" id="F0VCD5"/>
<evidence type="ECO:0000259" key="1">
    <source>
        <dbReference type="PROSITE" id="PS51820"/>
    </source>
</evidence>
<dbReference type="EMBL" id="LN714484">
    <property type="protein sequence ID" value="CEL68058.1"/>
    <property type="molecule type" value="Genomic_DNA"/>
</dbReference>
<dbReference type="PROSITE" id="PS51820">
    <property type="entry name" value="PA14"/>
    <property type="match status" value="1"/>
</dbReference>
<dbReference type="InterPro" id="IPR037524">
    <property type="entry name" value="PA14/GLEYA"/>
</dbReference>
<dbReference type="Proteomes" id="UP000007494">
    <property type="component" value="Chromosome IX"/>
</dbReference>
<dbReference type="OMA" id="ATITGWC"/>
<reference evidence="4" key="3">
    <citation type="journal article" date="2012" name="PLoS Pathog.">
        <title>Comparative genomics of the apicomplexan parasites Toxoplasma gondii and Neospora caninum: Coccidia differing in host range and transmission strategy.</title>
        <authorList>
            <person name="Reid A.J."/>
            <person name="Vermont S.J."/>
            <person name="Cotton J.A."/>
            <person name="Harris D."/>
            <person name="Hill-Cawthorne G.A."/>
            <person name="Konen-Waisman S."/>
            <person name="Latham S.M."/>
            <person name="Mourier T."/>
            <person name="Norton R."/>
            <person name="Quail M.A."/>
            <person name="Sanders M."/>
            <person name="Shanmugam D."/>
            <person name="Sohal A."/>
            <person name="Wasmuth J.D."/>
            <person name="Brunk B."/>
            <person name="Grigg M.E."/>
            <person name="Howard J.C."/>
            <person name="Parkinson J."/>
            <person name="Roos D.S."/>
            <person name="Trees A.J."/>
            <person name="Berriman M."/>
            <person name="Pain A."/>
            <person name="Wastling J.M."/>
        </authorList>
    </citation>
    <scope>NUCLEOTIDE SEQUENCE [LARGE SCALE GENOMIC DNA]</scope>
    <source>
        <strain evidence="4">Liverpool</strain>
    </source>
</reference>
<dbReference type="Gene3D" id="3.90.182.10">
    <property type="entry name" value="Toxin - Anthrax Protective Antigen,domain 1"/>
    <property type="match status" value="1"/>
</dbReference>
<organism evidence="2 4">
    <name type="scientific">Neospora caninum (strain Liverpool)</name>
    <dbReference type="NCBI Taxonomy" id="572307"/>
    <lineage>
        <taxon>Eukaryota</taxon>
        <taxon>Sar</taxon>
        <taxon>Alveolata</taxon>
        <taxon>Apicomplexa</taxon>
        <taxon>Conoidasida</taxon>
        <taxon>Coccidia</taxon>
        <taxon>Eucoccidiorida</taxon>
        <taxon>Eimeriorina</taxon>
        <taxon>Sarcocystidae</taxon>
        <taxon>Neospora</taxon>
    </lineage>
</organism>
<proteinExistence type="predicted"/>
<evidence type="ECO:0000313" key="2">
    <source>
        <dbReference type="EMBL" id="CBZ50759.1"/>
    </source>
</evidence>
<dbReference type="VEuPathDB" id="ToxoDB:NCLIV_038340"/>
<protein>
    <submittedName>
        <fullName evidence="3">PA14 domain-containing protein</fullName>
    </submittedName>
</protein>
<reference evidence="3" key="4">
    <citation type="journal article" date="2015" name="PLoS ONE">
        <title>Comprehensive Evaluation of Toxoplasma gondii VEG and Neospora caninum LIV Genomes with Tachyzoite Stage Transcriptome and Proteome Defines Novel Transcript Features.</title>
        <authorList>
            <person name="Ramaprasad A."/>
            <person name="Mourier T."/>
            <person name="Naeem R."/>
            <person name="Malas T.B."/>
            <person name="Moussa E."/>
            <person name="Panigrahi A."/>
            <person name="Vermont S.J."/>
            <person name="Otto T.D."/>
            <person name="Wastling J."/>
            <person name="Pain A."/>
        </authorList>
    </citation>
    <scope>NUCLEOTIDE SEQUENCE</scope>
    <source>
        <strain evidence="3">Liverpool</strain>
    </source>
</reference>
<reference evidence="2" key="2">
    <citation type="submission" date="2011-03" db="EMBL/GenBank/DDBJ databases">
        <title>Comparative genomics and transcriptomics of Neospora caninum and Toxoplasma gondii.</title>
        <authorList>
            <person name="Reid A.J."/>
            <person name="Sohal A."/>
            <person name="Harris D."/>
            <person name="Quail M."/>
            <person name="Sanders M."/>
            <person name="Berriman M."/>
            <person name="Wastling J.M."/>
            <person name="Pain A."/>
        </authorList>
    </citation>
    <scope>NUCLEOTIDE SEQUENCE</scope>
    <source>
        <strain evidence="2">Liverpool</strain>
    </source>
</reference>
<evidence type="ECO:0000313" key="3">
    <source>
        <dbReference type="EMBL" id="CEL68058.1"/>
    </source>
</evidence>
<dbReference type="eggNOG" id="ENOG502QVHV">
    <property type="taxonomic scope" value="Eukaryota"/>
</dbReference>
<feature type="domain" description="PA14" evidence="1">
    <location>
        <begin position="1"/>
        <end position="131"/>
    </location>
</feature>
<name>F0VCD5_NEOCL</name>
<dbReference type="RefSeq" id="XP_003880792.1">
    <property type="nucleotide sequence ID" value="XM_003880743.1"/>
</dbReference>